<gene>
    <name evidence="1" type="ORF">EGC82_12630</name>
</gene>
<protein>
    <submittedName>
        <fullName evidence="1">Uncharacterized protein</fullName>
    </submittedName>
</protein>
<dbReference type="OrthoDB" id="6370238at2"/>
<keyword evidence="2" id="KW-1185">Reference proteome</keyword>
<dbReference type="RefSeq" id="WP_124731080.1">
    <property type="nucleotide sequence ID" value="NZ_CBCSKC010000048.1"/>
</dbReference>
<evidence type="ECO:0000313" key="2">
    <source>
        <dbReference type="Proteomes" id="UP000278035"/>
    </source>
</evidence>
<dbReference type="AlphaFoldDB" id="A0A3G8LXA6"/>
<sequence>MSTKEYVYEDNNSDFALFQEITFDDENNNPAVLQIDNASNFSVFSHKLMSDSDKVSSQLIAEIPADEFDKIAIEWCKKRKLHGALGGPVGLEFGSPDCKYD</sequence>
<evidence type="ECO:0000313" key="1">
    <source>
        <dbReference type="EMBL" id="AZG73532.1"/>
    </source>
</evidence>
<reference evidence="2" key="1">
    <citation type="submission" date="2018-11" db="EMBL/GenBank/DDBJ databases">
        <title>Shewanella sp. M2.</title>
        <authorList>
            <person name="Hwang Y.J."/>
            <person name="Hwang C.Y."/>
        </authorList>
    </citation>
    <scope>NUCLEOTIDE SEQUENCE [LARGE SCALE GENOMIC DNA]</scope>
    <source>
        <strain evidence="2">LMG 19866</strain>
    </source>
</reference>
<organism evidence="1 2">
    <name type="scientific">Shewanella livingstonensis</name>
    <dbReference type="NCBI Taxonomy" id="150120"/>
    <lineage>
        <taxon>Bacteria</taxon>
        <taxon>Pseudomonadati</taxon>
        <taxon>Pseudomonadota</taxon>
        <taxon>Gammaproteobacteria</taxon>
        <taxon>Alteromonadales</taxon>
        <taxon>Shewanellaceae</taxon>
        <taxon>Shewanella</taxon>
    </lineage>
</organism>
<dbReference type="KEGG" id="slj:EGC82_12630"/>
<accession>A0A3G8LXA6</accession>
<proteinExistence type="predicted"/>
<dbReference type="EMBL" id="CP034015">
    <property type="protein sequence ID" value="AZG73532.1"/>
    <property type="molecule type" value="Genomic_DNA"/>
</dbReference>
<name>A0A3G8LXA6_9GAMM</name>
<dbReference type="Proteomes" id="UP000278035">
    <property type="component" value="Chromosome"/>
</dbReference>